<evidence type="ECO:0000313" key="1">
    <source>
        <dbReference type="EMBL" id="KAK1301703.1"/>
    </source>
</evidence>
<dbReference type="Proteomes" id="UP001180020">
    <property type="component" value="Unassembled WGS sequence"/>
</dbReference>
<evidence type="ECO:0000313" key="2">
    <source>
        <dbReference type="Proteomes" id="UP001180020"/>
    </source>
</evidence>
<dbReference type="SUPFAM" id="SSF56219">
    <property type="entry name" value="DNase I-like"/>
    <property type="match status" value="1"/>
</dbReference>
<keyword evidence="2" id="KW-1185">Reference proteome</keyword>
<reference evidence="1" key="1">
    <citation type="journal article" date="2023" name="Nat. Commun.">
        <title>Diploid and tetraploid genomes of Acorus and the evolution of monocots.</title>
        <authorList>
            <person name="Ma L."/>
            <person name="Liu K.W."/>
            <person name="Li Z."/>
            <person name="Hsiao Y.Y."/>
            <person name="Qi Y."/>
            <person name="Fu T."/>
            <person name="Tang G.D."/>
            <person name="Zhang D."/>
            <person name="Sun W.H."/>
            <person name="Liu D.K."/>
            <person name="Li Y."/>
            <person name="Chen G.Z."/>
            <person name="Liu X.D."/>
            <person name="Liao X.Y."/>
            <person name="Jiang Y.T."/>
            <person name="Yu X."/>
            <person name="Hao Y."/>
            <person name="Huang J."/>
            <person name="Zhao X.W."/>
            <person name="Ke S."/>
            <person name="Chen Y.Y."/>
            <person name="Wu W.L."/>
            <person name="Hsu J.L."/>
            <person name="Lin Y.F."/>
            <person name="Huang M.D."/>
            <person name="Li C.Y."/>
            <person name="Huang L."/>
            <person name="Wang Z.W."/>
            <person name="Zhao X."/>
            <person name="Zhong W.Y."/>
            <person name="Peng D.H."/>
            <person name="Ahmad S."/>
            <person name="Lan S."/>
            <person name="Zhang J.S."/>
            <person name="Tsai W.C."/>
            <person name="Van de Peer Y."/>
            <person name="Liu Z.J."/>
        </authorList>
    </citation>
    <scope>NUCLEOTIDE SEQUENCE</scope>
    <source>
        <strain evidence="1">CP</strain>
    </source>
</reference>
<organism evidence="1 2">
    <name type="scientific">Acorus calamus</name>
    <name type="common">Sweet flag</name>
    <dbReference type="NCBI Taxonomy" id="4465"/>
    <lineage>
        <taxon>Eukaryota</taxon>
        <taxon>Viridiplantae</taxon>
        <taxon>Streptophyta</taxon>
        <taxon>Embryophyta</taxon>
        <taxon>Tracheophyta</taxon>
        <taxon>Spermatophyta</taxon>
        <taxon>Magnoliopsida</taxon>
        <taxon>Liliopsida</taxon>
        <taxon>Acoraceae</taxon>
        <taxon>Acorus</taxon>
    </lineage>
</organism>
<proteinExistence type="predicted"/>
<dbReference type="AlphaFoldDB" id="A0AAV9DN29"/>
<name>A0AAV9DN29_ACOCL</name>
<dbReference type="EMBL" id="JAUJYO010000012">
    <property type="protein sequence ID" value="KAK1301703.1"/>
    <property type="molecule type" value="Genomic_DNA"/>
</dbReference>
<dbReference type="Gene3D" id="3.60.10.10">
    <property type="entry name" value="Endonuclease/exonuclease/phosphatase"/>
    <property type="match status" value="1"/>
</dbReference>
<reference evidence="1" key="2">
    <citation type="submission" date="2023-06" db="EMBL/GenBank/DDBJ databases">
        <authorList>
            <person name="Ma L."/>
            <person name="Liu K.-W."/>
            <person name="Li Z."/>
            <person name="Hsiao Y.-Y."/>
            <person name="Qi Y."/>
            <person name="Fu T."/>
            <person name="Tang G."/>
            <person name="Zhang D."/>
            <person name="Sun W.-H."/>
            <person name="Liu D.-K."/>
            <person name="Li Y."/>
            <person name="Chen G.-Z."/>
            <person name="Liu X.-D."/>
            <person name="Liao X.-Y."/>
            <person name="Jiang Y.-T."/>
            <person name="Yu X."/>
            <person name="Hao Y."/>
            <person name="Huang J."/>
            <person name="Zhao X.-W."/>
            <person name="Ke S."/>
            <person name="Chen Y.-Y."/>
            <person name="Wu W.-L."/>
            <person name="Hsu J.-L."/>
            <person name="Lin Y.-F."/>
            <person name="Huang M.-D."/>
            <person name="Li C.-Y."/>
            <person name="Huang L."/>
            <person name="Wang Z.-W."/>
            <person name="Zhao X."/>
            <person name="Zhong W.-Y."/>
            <person name="Peng D.-H."/>
            <person name="Ahmad S."/>
            <person name="Lan S."/>
            <person name="Zhang J.-S."/>
            <person name="Tsai W.-C."/>
            <person name="Van De Peer Y."/>
            <person name="Liu Z.-J."/>
        </authorList>
    </citation>
    <scope>NUCLEOTIDE SEQUENCE</scope>
    <source>
        <strain evidence="1">CP</strain>
        <tissue evidence="1">Leaves</tissue>
    </source>
</reference>
<evidence type="ECO:0008006" key="3">
    <source>
        <dbReference type="Google" id="ProtNLM"/>
    </source>
</evidence>
<dbReference type="InterPro" id="IPR036691">
    <property type="entry name" value="Endo/exonu/phosph_ase_sf"/>
</dbReference>
<gene>
    <name evidence="1" type="ORF">QJS10_CPB12g00664</name>
</gene>
<comment type="caution">
    <text evidence="1">The sequence shown here is derived from an EMBL/GenBank/DDBJ whole genome shotgun (WGS) entry which is preliminary data.</text>
</comment>
<sequence>MGNFSLWVLLEDKRTGGRWCCSNVYGPKDDAGRGTLWEELSAIRAHGNAPVAIMGDFNVIRRPGERNRTNQLSPAMTNFSYWIEEEGLVDLPIANQQFTWSNMREVSSLVRLRVLIDERMGRSILMLPRVVLTISRSSLNRRCANSWNSSASG</sequence>
<protein>
    <recommendedName>
        <fullName evidence="3">Endonuclease/exonuclease/phosphatase domain-containing protein</fullName>
    </recommendedName>
</protein>
<accession>A0AAV9DN29</accession>